<dbReference type="AlphaFoldDB" id="A0A9W9JUQ2"/>
<protein>
    <recommendedName>
        <fullName evidence="2">VOC domain-containing protein</fullName>
    </recommendedName>
</protein>
<reference evidence="3" key="2">
    <citation type="journal article" date="2023" name="IMA Fungus">
        <title>Comparative genomic study of the Penicillium genus elucidates a diverse pangenome and 15 lateral gene transfer events.</title>
        <authorList>
            <person name="Petersen C."/>
            <person name="Sorensen T."/>
            <person name="Nielsen M.R."/>
            <person name="Sondergaard T.E."/>
            <person name="Sorensen J.L."/>
            <person name="Fitzpatrick D.A."/>
            <person name="Frisvad J.C."/>
            <person name="Nielsen K.L."/>
        </authorList>
    </citation>
    <scope>NUCLEOTIDE SEQUENCE</scope>
    <source>
        <strain evidence="3">IBT 30761</strain>
    </source>
</reference>
<name>A0A9W9JUQ2_9EURO</name>
<feature type="domain" description="VOC" evidence="2">
    <location>
        <begin position="4"/>
        <end position="136"/>
    </location>
</feature>
<dbReference type="SUPFAM" id="SSF54593">
    <property type="entry name" value="Glyoxalase/Bleomycin resistance protein/Dihydroxybiphenyl dioxygenase"/>
    <property type="match status" value="1"/>
</dbReference>
<dbReference type="PANTHER" id="PTHR39175:SF1">
    <property type="entry name" value="FAMILY PROTEIN, PUTATIVE (AFU_ORTHOLOGUE AFUA_3G15060)-RELATED"/>
    <property type="match status" value="1"/>
</dbReference>
<feature type="region of interest" description="Disordered" evidence="1">
    <location>
        <begin position="95"/>
        <end position="116"/>
    </location>
</feature>
<evidence type="ECO:0000259" key="2">
    <source>
        <dbReference type="PROSITE" id="PS51819"/>
    </source>
</evidence>
<sequence>MISGIAHVNLTVTPGTLPQAEEFYAKTLGLTPAPVPELQIGTICWFNIGNSGQQIHVTDHAESDPRSSRHPCFKLDSREDLEAMKKAIYDHHVRGGPAAPLAADKPGEANSGTKGKEYPSRFFARDYAGNLLEFTM</sequence>
<dbReference type="InterPro" id="IPR029068">
    <property type="entry name" value="Glyas_Bleomycin-R_OHBP_Dase"/>
</dbReference>
<proteinExistence type="predicted"/>
<reference evidence="3" key="1">
    <citation type="submission" date="2022-11" db="EMBL/GenBank/DDBJ databases">
        <authorList>
            <person name="Petersen C."/>
        </authorList>
    </citation>
    <scope>NUCLEOTIDE SEQUENCE</scope>
    <source>
        <strain evidence="3">IBT 30761</strain>
    </source>
</reference>
<organism evidence="3 4">
    <name type="scientific">Penicillium argentinense</name>
    <dbReference type="NCBI Taxonomy" id="1131581"/>
    <lineage>
        <taxon>Eukaryota</taxon>
        <taxon>Fungi</taxon>
        <taxon>Dikarya</taxon>
        <taxon>Ascomycota</taxon>
        <taxon>Pezizomycotina</taxon>
        <taxon>Eurotiomycetes</taxon>
        <taxon>Eurotiomycetidae</taxon>
        <taxon>Eurotiales</taxon>
        <taxon>Aspergillaceae</taxon>
        <taxon>Penicillium</taxon>
    </lineage>
</organism>
<dbReference type="Gene3D" id="3.10.180.10">
    <property type="entry name" value="2,3-Dihydroxybiphenyl 1,2-Dioxygenase, domain 1"/>
    <property type="match status" value="1"/>
</dbReference>
<dbReference type="Proteomes" id="UP001149074">
    <property type="component" value="Unassembled WGS sequence"/>
</dbReference>
<keyword evidence="4" id="KW-1185">Reference proteome</keyword>
<evidence type="ECO:0000313" key="4">
    <source>
        <dbReference type="Proteomes" id="UP001149074"/>
    </source>
</evidence>
<accession>A0A9W9JUQ2</accession>
<evidence type="ECO:0000313" key="3">
    <source>
        <dbReference type="EMBL" id="KAJ5082155.1"/>
    </source>
</evidence>
<dbReference type="PROSITE" id="PS51819">
    <property type="entry name" value="VOC"/>
    <property type="match status" value="1"/>
</dbReference>
<dbReference type="RefSeq" id="XP_056468677.1">
    <property type="nucleotide sequence ID" value="XM_056623689.1"/>
</dbReference>
<dbReference type="OrthoDB" id="3340372at2759"/>
<dbReference type="EMBL" id="JAPQKI010000011">
    <property type="protein sequence ID" value="KAJ5082155.1"/>
    <property type="molecule type" value="Genomic_DNA"/>
</dbReference>
<dbReference type="GeneID" id="81362668"/>
<dbReference type="PANTHER" id="PTHR39175">
    <property type="entry name" value="FAMILY PROTEIN, PUTATIVE (AFU_ORTHOLOGUE AFUA_3G15060)-RELATED"/>
    <property type="match status" value="1"/>
</dbReference>
<evidence type="ECO:0000256" key="1">
    <source>
        <dbReference type="SAM" id="MobiDB-lite"/>
    </source>
</evidence>
<gene>
    <name evidence="3" type="ORF">N7532_011198</name>
</gene>
<dbReference type="InterPro" id="IPR037523">
    <property type="entry name" value="VOC_core"/>
</dbReference>
<comment type="caution">
    <text evidence="3">The sequence shown here is derived from an EMBL/GenBank/DDBJ whole genome shotgun (WGS) entry which is preliminary data.</text>
</comment>